<sequence length="51" mass="6046">VVGGFRIFRKPTPEDYIKLRKSIESVNKNLRITDFFTRKDDNNDNNDMTLI</sequence>
<comment type="caution">
    <text evidence="1">The sequence shown here is derived from an EMBL/GenBank/DDBJ whole genome shotgun (WGS) entry which is preliminary data.</text>
</comment>
<dbReference type="EMBL" id="CAJVQC010146644">
    <property type="protein sequence ID" value="CAG8845412.1"/>
    <property type="molecule type" value="Genomic_DNA"/>
</dbReference>
<evidence type="ECO:0000313" key="1">
    <source>
        <dbReference type="EMBL" id="CAG8845412.1"/>
    </source>
</evidence>
<proteinExistence type="predicted"/>
<organism evidence="1 2">
    <name type="scientific">Racocetra persica</name>
    <dbReference type="NCBI Taxonomy" id="160502"/>
    <lineage>
        <taxon>Eukaryota</taxon>
        <taxon>Fungi</taxon>
        <taxon>Fungi incertae sedis</taxon>
        <taxon>Mucoromycota</taxon>
        <taxon>Glomeromycotina</taxon>
        <taxon>Glomeromycetes</taxon>
        <taxon>Diversisporales</taxon>
        <taxon>Gigasporaceae</taxon>
        <taxon>Racocetra</taxon>
    </lineage>
</organism>
<evidence type="ECO:0000313" key="2">
    <source>
        <dbReference type="Proteomes" id="UP000789920"/>
    </source>
</evidence>
<dbReference type="Proteomes" id="UP000789920">
    <property type="component" value="Unassembled WGS sequence"/>
</dbReference>
<gene>
    <name evidence="1" type="ORF">RPERSI_LOCUS33656</name>
</gene>
<feature type="non-terminal residue" evidence="1">
    <location>
        <position position="1"/>
    </location>
</feature>
<keyword evidence="2" id="KW-1185">Reference proteome</keyword>
<reference evidence="1" key="1">
    <citation type="submission" date="2021-06" db="EMBL/GenBank/DDBJ databases">
        <authorList>
            <person name="Kallberg Y."/>
            <person name="Tangrot J."/>
            <person name="Rosling A."/>
        </authorList>
    </citation>
    <scope>NUCLEOTIDE SEQUENCE</scope>
    <source>
        <strain evidence="1">MA461A</strain>
    </source>
</reference>
<protein>
    <submittedName>
        <fullName evidence="1">2835_t:CDS:1</fullName>
    </submittedName>
</protein>
<accession>A0ACA9STA4</accession>
<name>A0ACA9STA4_9GLOM</name>